<organism evidence="3 4">
    <name type="scientific">Parabacteroides segnis</name>
    <dbReference type="NCBI Taxonomy" id="2763058"/>
    <lineage>
        <taxon>Bacteria</taxon>
        <taxon>Pseudomonadati</taxon>
        <taxon>Bacteroidota</taxon>
        <taxon>Bacteroidia</taxon>
        <taxon>Bacteroidales</taxon>
        <taxon>Tannerellaceae</taxon>
        <taxon>Parabacteroides</taxon>
    </lineage>
</organism>
<feature type="transmembrane region" description="Helical" evidence="1">
    <location>
        <begin position="170"/>
        <end position="188"/>
    </location>
</feature>
<gene>
    <name evidence="3" type="ORF">H8S77_05270</name>
</gene>
<feature type="transmembrane region" description="Helical" evidence="1">
    <location>
        <begin position="6"/>
        <end position="27"/>
    </location>
</feature>
<dbReference type="InterPro" id="IPR018060">
    <property type="entry name" value="HTH_AraC"/>
</dbReference>
<reference evidence="3 4" key="1">
    <citation type="submission" date="2020-08" db="EMBL/GenBank/DDBJ databases">
        <title>Genome public.</title>
        <authorList>
            <person name="Liu C."/>
            <person name="Sun Q."/>
        </authorList>
    </citation>
    <scope>NUCLEOTIDE SEQUENCE [LARGE SCALE GENOMIC DNA]</scope>
    <source>
        <strain evidence="3 4">BX2</strain>
    </source>
</reference>
<keyword evidence="1" id="KW-1133">Transmembrane helix</keyword>
<keyword evidence="1" id="KW-0812">Transmembrane</keyword>
<keyword evidence="1" id="KW-0472">Membrane</keyword>
<evidence type="ECO:0000313" key="4">
    <source>
        <dbReference type="Proteomes" id="UP000644010"/>
    </source>
</evidence>
<evidence type="ECO:0000256" key="1">
    <source>
        <dbReference type="SAM" id="Phobius"/>
    </source>
</evidence>
<accession>A0ABR7DXT0</accession>
<proteinExistence type="predicted"/>
<dbReference type="PROSITE" id="PS01124">
    <property type="entry name" value="HTH_ARAC_FAMILY_2"/>
    <property type="match status" value="1"/>
</dbReference>
<comment type="caution">
    <text evidence="3">The sequence shown here is derived from an EMBL/GenBank/DDBJ whole genome shotgun (WGS) entry which is preliminary data.</text>
</comment>
<feature type="domain" description="HTH araC/xylS-type" evidence="2">
    <location>
        <begin position="288"/>
        <end position="380"/>
    </location>
</feature>
<sequence>MNNDTFLLMLFVYSAPVVSGLLSIAFLHLAGNRKQGSMDMELRKPLTAYFLTVAVNWTFAMLLLFAPAVVAGLNGLVYSLLLLVQVFLYHYLYILTADTGEKPFTFWHYILPVVIFVGLTFWAAQVPPEARMASIAVPAQSGDSGLYTCNLSLNDPSLAWYNAAVRSKPLVRTLYSLIYSILAVRRILRYRRRIVNFSADTENTSLGWLLFTIALAFPLFLTPVIVALASPYKALVTFLGAFPAIVIFIQLPVLCYYTVTHRYVLLMQTDATDTDSGTEITAGKIERQQLEEFMTSSKPYLKADLKITDLAGPLKTNRNYLSSFINTTYGMNFSQFINGYRLRELDALRADGKYIRLDNLELIHKAGFGSYHAYYRAKKQQDKLKLLPLDE</sequence>
<dbReference type="RefSeq" id="WP_186958564.1">
    <property type="nucleotide sequence ID" value="NZ_JACOOI010000004.1"/>
</dbReference>
<evidence type="ECO:0000313" key="3">
    <source>
        <dbReference type="EMBL" id="MBC5642292.1"/>
    </source>
</evidence>
<dbReference type="Proteomes" id="UP000644010">
    <property type="component" value="Unassembled WGS sequence"/>
</dbReference>
<dbReference type="Gene3D" id="1.10.10.60">
    <property type="entry name" value="Homeodomain-like"/>
    <property type="match status" value="1"/>
</dbReference>
<protein>
    <submittedName>
        <fullName evidence="3">Helix-turn-helix transcriptional regulator</fullName>
    </submittedName>
</protein>
<evidence type="ECO:0000259" key="2">
    <source>
        <dbReference type="PROSITE" id="PS01124"/>
    </source>
</evidence>
<feature type="transmembrane region" description="Helical" evidence="1">
    <location>
        <begin position="48"/>
        <end position="70"/>
    </location>
</feature>
<feature type="transmembrane region" description="Helical" evidence="1">
    <location>
        <begin position="76"/>
        <end position="94"/>
    </location>
</feature>
<name>A0ABR7DXT0_9BACT</name>
<keyword evidence="4" id="KW-1185">Reference proteome</keyword>
<feature type="transmembrane region" description="Helical" evidence="1">
    <location>
        <begin position="208"/>
        <end position="229"/>
    </location>
</feature>
<feature type="transmembrane region" description="Helical" evidence="1">
    <location>
        <begin position="106"/>
        <end position="124"/>
    </location>
</feature>
<dbReference type="EMBL" id="JACOOI010000004">
    <property type="protein sequence ID" value="MBC5642292.1"/>
    <property type="molecule type" value="Genomic_DNA"/>
</dbReference>
<feature type="transmembrane region" description="Helical" evidence="1">
    <location>
        <begin position="235"/>
        <end position="259"/>
    </location>
</feature>